<feature type="region of interest" description="Disordered" evidence="1">
    <location>
        <begin position="1"/>
        <end position="20"/>
    </location>
</feature>
<reference evidence="2 3" key="1">
    <citation type="submission" date="2017-11" db="EMBL/GenBank/DDBJ databases">
        <title>De-novo sequencing of pomegranate (Punica granatum L.) genome.</title>
        <authorList>
            <person name="Akparov Z."/>
            <person name="Amiraslanov A."/>
            <person name="Hajiyeva S."/>
            <person name="Abbasov M."/>
            <person name="Kaur K."/>
            <person name="Hamwieh A."/>
            <person name="Solovyev V."/>
            <person name="Salamov A."/>
            <person name="Braich B."/>
            <person name="Kosarev P."/>
            <person name="Mahmoud A."/>
            <person name="Hajiyev E."/>
            <person name="Babayeva S."/>
            <person name="Izzatullayeva V."/>
            <person name="Mammadov A."/>
            <person name="Mammadov A."/>
            <person name="Sharifova S."/>
            <person name="Ojaghi J."/>
            <person name="Eynullazada K."/>
            <person name="Bayramov B."/>
            <person name="Abdulazimova A."/>
            <person name="Shahmuradov I."/>
        </authorList>
    </citation>
    <scope>NUCLEOTIDE SEQUENCE [LARGE SCALE GENOMIC DNA]</scope>
    <source>
        <strain evidence="3">cv. AG2017</strain>
        <tissue evidence="2">Leaf</tissue>
    </source>
</reference>
<evidence type="ECO:0000313" key="2">
    <source>
        <dbReference type="EMBL" id="PKI62904.1"/>
    </source>
</evidence>
<feature type="compositionally biased region" description="Low complexity" evidence="1">
    <location>
        <begin position="11"/>
        <end position="20"/>
    </location>
</feature>
<sequence length="103" mass="11244">MPQAPLPHVPSSPLAEPESLSISKFPPSSLTCNRNSPPLPYLTPLDFLVWLPTKPALQLDLSSVHHTLHLLVLECKPQGFVRESGFCGPIHSLKSFSAPIDEP</sequence>
<keyword evidence="3" id="KW-1185">Reference proteome</keyword>
<evidence type="ECO:0000256" key="1">
    <source>
        <dbReference type="SAM" id="MobiDB-lite"/>
    </source>
</evidence>
<comment type="caution">
    <text evidence="2">The sequence shown here is derived from an EMBL/GenBank/DDBJ whole genome shotgun (WGS) entry which is preliminary data.</text>
</comment>
<dbReference type="AlphaFoldDB" id="A0A2I0K2X5"/>
<evidence type="ECO:0000313" key="3">
    <source>
        <dbReference type="Proteomes" id="UP000233551"/>
    </source>
</evidence>
<gene>
    <name evidence="2" type="ORF">CRG98_016741</name>
</gene>
<organism evidence="2 3">
    <name type="scientific">Punica granatum</name>
    <name type="common">Pomegranate</name>
    <dbReference type="NCBI Taxonomy" id="22663"/>
    <lineage>
        <taxon>Eukaryota</taxon>
        <taxon>Viridiplantae</taxon>
        <taxon>Streptophyta</taxon>
        <taxon>Embryophyta</taxon>
        <taxon>Tracheophyta</taxon>
        <taxon>Spermatophyta</taxon>
        <taxon>Magnoliopsida</taxon>
        <taxon>eudicotyledons</taxon>
        <taxon>Gunneridae</taxon>
        <taxon>Pentapetalae</taxon>
        <taxon>rosids</taxon>
        <taxon>malvids</taxon>
        <taxon>Myrtales</taxon>
        <taxon>Lythraceae</taxon>
        <taxon>Punica</taxon>
    </lineage>
</organism>
<dbReference type="Proteomes" id="UP000233551">
    <property type="component" value="Unassembled WGS sequence"/>
</dbReference>
<name>A0A2I0K2X5_PUNGR</name>
<accession>A0A2I0K2X5</accession>
<protein>
    <submittedName>
        <fullName evidence="2">Uncharacterized protein</fullName>
    </submittedName>
</protein>
<feature type="compositionally biased region" description="Pro residues" evidence="1">
    <location>
        <begin position="1"/>
        <end position="10"/>
    </location>
</feature>
<dbReference type="EMBL" id="PGOL01000918">
    <property type="protein sequence ID" value="PKI62904.1"/>
    <property type="molecule type" value="Genomic_DNA"/>
</dbReference>
<proteinExistence type="predicted"/>